<dbReference type="InterPro" id="IPR001647">
    <property type="entry name" value="HTH_TetR"/>
</dbReference>
<dbReference type="InterPro" id="IPR050109">
    <property type="entry name" value="HTH-type_TetR-like_transc_reg"/>
</dbReference>
<evidence type="ECO:0000259" key="5">
    <source>
        <dbReference type="PROSITE" id="PS50977"/>
    </source>
</evidence>
<dbReference type="OrthoDB" id="8654052at2"/>
<dbReference type="PANTHER" id="PTHR30055">
    <property type="entry name" value="HTH-TYPE TRANSCRIPTIONAL REGULATOR RUTR"/>
    <property type="match status" value="1"/>
</dbReference>
<feature type="DNA-binding region" description="H-T-H motif" evidence="4">
    <location>
        <begin position="23"/>
        <end position="42"/>
    </location>
</feature>
<proteinExistence type="predicted"/>
<dbReference type="PANTHER" id="PTHR30055:SF234">
    <property type="entry name" value="HTH-TYPE TRANSCRIPTIONAL REGULATOR BETI"/>
    <property type="match status" value="1"/>
</dbReference>
<dbReference type="AlphaFoldDB" id="A0A101JS61"/>
<evidence type="ECO:0000256" key="3">
    <source>
        <dbReference type="ARBA" id="ARBA00023163"/>
    </source>
</evidence>
<accession>A0A101JS61</accession>
<evidence type="ECO:0000313" key="7">
    <source>
        <dbReference type="Proteomes" id="UP000053244"/>
    </source>
</evidence>
<dbReference type="GO" id="GO:0000976">
    <property type="term" value="F:transcription cis-regulatory region binding"/>
    <property type="evidence" value="ECO:0007669"/>
    <property type="project" value="TreeGrafter"/>
</dbReference>
<keyword evidence="3" id="KW-0804">Transcription</keyword>
<reference evidence="6 7" key="1">
    <citation type="submission" date="2015-10" db="EMBL/GenBank/DDBJ databases">
        <authorList>
            <person name="Gilbert D.G."/>
        </authorList>
    </citation>
    <scope>NUCLEOTIDE SEQUENCE [LARGE SCALE GENOMIC DNA]</scope>
    <source>
        <strain evidence="6 7">NRRL B-16712</strain>
    </source>
</reference>
<evidence type="ECO:0000256" key="2">
    <source>
        <dbReference type="ARBA" id="ARBA00023125"/>
    </source>
</evidence>
<feature type="domain" description="HTH tetR-type" evidence="5">
    <location>
        <begin position="2"/>
        <end position="60"/>
    </location>
</feature>
<dbReference type="InterPro" id="IPR036271">
    <property type="entry name" value="Tet_transcr_reg_TetR-rel_C_sf"/>
</dbReference>
<dbReference type="SUPFAM" id="SSF46689">
    <property type="entry name" value="Homeodomain-like"/>
    <property type="match status" value="1"/>
</dbReference>
<dbReference type="Gene3D" id="1.10.357.10">
    <property type="entry name" value="Tetracycline Repressor, domain 2"/>
    <property type="match status" value="1"/>
</dbReference>
<dbReference type="CDD" id="cd00093">
    <property type="entry name" value="HTH_XRE"/>
    <property type="match status" value="1"/>
</dbReference>
<evidence type="ECO:0000256" key="1">
    <source>
        <dbReference type="ARBA" id="ARBA00023015"/>
    </source>
</evidence>
<dbReference type="SUPFAM" id="SSF48498">
    <property type="entry name" value="Tetracyclin repressor-like, C-terminal domain"/>
    <property type="match status" value="1"/>
</dbReference>
<gene>
    <name evidence="6" type="ORF">ADL15_20840</name>
</gene>
<keyword evidence="1" id="KW-0805">Transcription regulation</keyword>
<sequence>MQMDQEALLRAAAEFLGRRPNATQDEIAEAAGVSRATLHRHFAGRRALLDAVDALAVREMRQALDDVRLTEGPAADALRRLLAASQPVSPFLALLYSQSQEYDSDEPGAAWAEIDEALMALFRRGQEAGEFRTDLSPAWFSDALFSVVAGAAWSVKVGRAAARDYPAMITGLMLDGVLR</sequence>
<dbReference type="Pfam" id="PF00440">
    <property type="entry name" value="TetR_N"/>
    <property type="match status" value="1"/>
</dbReference>
<dbReference type="InterPro" id="IPR001387">
    <property type="entry name" value="Cro/C1-type_HTH"/>
</dbReference>
<name>A0A101JS61_9ACTN</name>
<dbReference type="PROSITE" id="PS50977">
    <property type="entry name" value="HTH_TETR_2"/>
    <property type="match status" value="1"/>
</dbReference>
<dbReference type="Proteomes" id="UP000053244">
    <property type="component" value="Unassembled WGS sequence"/>
</dbReference>
<dbReference type="GO" id="GO:0003700">
    <property type="term" value="F:DNA-binding transcription factor activity"/>
    <property type="evidence" value="ECO:0007669"/>
    <property type="project" value="TreeGrafter"/>
</dbReference>
<dbReference type="EMBL" id="LLZH01000189">
    <property type="protein sequence ID" value="KUL31958.1"/>
    <property type="molecule type" value="Genomic_DNA"/>
</dbReference>
<dbReference type="InterPro" id="IPR009057">
    <property type="entry name" value="Homeodomain-like_sf"/>
</dbReference>
<evidence type="ECO:0000256" key="4">
    <source>
        <dbReference type="PROSITE-ProRule" id="PRU00335"/>
    </source>
</evidence>
<keyword evidence="7" id="KW-1185">Reference proteome</keyword>
<comment type="caution">
    <text evidence="6">The sequence shown here is derived from an EMBL/GenBank/DDBJ whole genome shotgun (WGS) entry which is preliminary data.</text>
</comment>
<keyword evidence="2 4" id="KW-0238">DNA-binding</keyword>
<protein>
    <submittedName>
        <fullName evidence="6">TetR family transcriptional regulator</fullName>
    </submittedName>
</protein>
<organism evidence="6 7">
    <name type="scientific">Actinoplanes awajinensis subsp. mycoplanecinus</name>
    <dbReference type="NCBI Taxonomy" id="135947"/>
    <lineage>
        <taxon>Bacteria</taxon>
        <taxon>Bacillati</taxon>
        <taxon>Actinomycetota</taxon>
        <taxon>Actinomycetes</taxon>
        <taxon>Micromonosporales</taxon>
        <taxon>Micromonosporaceae</taxon>
        <taxon>Actinoplanes</taxon>
    </lineage>
</organism>
<evidence type="ECO:0000313" key="6">
    <source>
        <dbReference type="EMBL" id="KUL31958.1"/>
    </source>
</evidence>